<dbReference type="Proteomes" id="UP000032025">
    <property type="component" value="Unassembled WGS sequence"/>
</dbReference>
<evidence type="ECO:0000256" key="1">
    <source>
        <dbReference type="SAM" id="MobiDB-lite"/>
    </source>
</evidence>
<dbReference type="RefSeq" id="WP_053003272.1">
    <property type="nucleotide sequence ID" value="NZ_BBJS01000010.1"/>
</dbReference>
<accession>A0A0C9M007</accession>
<reference evidence="2 3" key="1">
    <citation type="submission" date="2014-08" db="EMBL/GenBank/DDBJ databases">
        <title>Whole genome shotgun sequence of Sphingomonas paucimobilis NBRC 13935.</title>
        <authorList>
            <person name="Hosoyama A."/>
            <person name="Hashimoto M."/>
            <person name="Hosoyama Y."/>
            <person name="Noguchi M."/>
            <person name="Uohara A."/>
            <person name="Ohji S."/>
            <person name="Katano-Makiyama Y."/>
            <person name="Ichikawa N."/>
            <person name="Kimura A."/>
            <person name="Yamazoe A."/>
            <person name="Fujita N."/>
        </authorList>
    </citation>
    <scope>NUCLEOTIDE SEQUENCE [LARGE SCALE GENOMIC DNA]</scope>
    <source>
        <strain evidence="2 3">NBRC 13935</strain>
    </source>
</reference>
<sequence>MTARFGDLAASILSTTPGHRKEGDATDPVRRGSYHEDSKQAKPWRRHGDGDRRKWGAFKGAALGAFDKLYRAHSIQLRQERADRRAGKRQDVTDPRKRLHGDDRAVLAYLLDRYNHVTGELYPRIDSIIDAVGKSHGFVKAALARLREFGFLCWVRRTKTKEGSEGQAGPQLEQTSNAYFFAWGEQLVQEAKGAFQNLLTIALKKLRGTGGVTKPAWPSDPALSAALSNVRDELDRRDAVVPSAST</sequence>
<protein>
    <submittedName>
        <fullName evidence="2">DNA, contig: SP610</fullName>
    </submittedName>
</protein>
<dbReference type="AlphaFoldDB" id="A0A0C9M007"/>
<feature type="region of interest" description="Disordered" evidence="1">
    <location>
        <begin position="12"/>
        <end position="50"/>
    </location>
</feature>
<keyword evidence="3" id="KW-1185">Reference proteome</keyword>
<evidence type="ECO:0000313" key="2">
    <source>
        <dbReference type="EMBL" id="GAN12490.1"/>
    </source>
</evidence>
<dbReference type="EMBL" id="BBJS01000010">
    <property type="protein sequence ID" value="GAN12490.1"/>
    <property type="molecule type" value="Genomic_DNA"/>
</dbReference>
<gene>
    <name evidence="2" type="ORF">SP6_10_00710</name>
</gene>
<organism evidence="2 3">
    <name type="scientific">Sphingomonas paucimobilis NBRC 13935</name>
    <dbReference type="NCBI Taxonomy" id="1219050"/>
    <lineage>
        <taxon>Bacteria</taxon>
        <taxon>Pseudomonadati</taxon>
        <taxon>Pseudomonadota</taxon>
        <taxon>Alphaproteobacteria</taxon>
        <taxon>Sphingomonadales</taxon>
        <taxon>Sphingomonadaceae</taxon>
        <taxon>Sphingomonas</taxon>
    </lineage>
</organism>
<proteinExistence type="predicted"/>
<name>A0A0C9M007_SPHPI</name>
<feature type="compositionally biased region" description="Basic and acidic residues" evidence="1">
    <location>
        <begin position="19"/>
        <end position="50"/>
    </location>
</feature>
<comment type="caution">
    <text evidence="2">The sequence shown here is derived from an EMBL/GenBank/DDBJ whole genome shotgun (WGS) entry which is preliminary data.</text>
</comment>
<dbReference type="GeneID" id="78526337"/>
<evidence type="ECO:0000313" key="3">
    <source>
        <dbReference type="Proteomes" id="UP000032025"/>
    </source>
</evidence>